<evidence type="ECO:0000313" key="1">
    <source>
        <dbReference type="EMBL" id="ETW12139.1"/>
    </source>
</evidence>
<accession>W4HHF2</accession>
<gene>
    <name evidence="1" type="ORF">ATO8_13627</name>
</gene>
<evidence type="ECO:0000313" key="2">
    <source>
        <dbReference type="Proteomes" id="UP000019063"/>
    </source>
</evidence>
<protein>
    <submittedName>
        <fullName evidence="1">Uncharacterized protein</fullName>
    </submittedName>
</protein>
<name>W4HHF2_9RHOB</name>
<organism evidence="1 2">
    <name type="scientific">Roseivivax marinus</name>
    <dbReference type="NCBI Taxonomy" id="1379903"/>
    <lineage>
        <taxon>Bacteria</taxon>
        <taxon>Pseudomonadati</taxon>
        <taxon>Pseudomonadota</taxon>
        <taxon>Alphaproteobacteria</taxon>
        <taxon>Rhodobacterales</taxon>
        <taxon>Roseobacteraceae</taxon>
        <taxon>Roseivivax</taxon>
    </lineage>
</organism>
<keyword evidence="2" id="KW-1185">Reference proteome</keyword>
<dbReference type="AlphaFoldDB" id="W4HHF2"/>
<dbReference type="EMBL" id="AQQW01000008">
    <property type="protein sequence ID" value="ETW12139.1"/>
    <property type="molecule type" value="Genomic_DNA"/>
</dbReference>
<proteinExistence type="predicted"/>
<dbReference type="eggNOG" id="ENOG50339RZ">
    <property type="taxonomic scope" value="Bacteria"/>
</dbReference>
<dbReference type="RefSeq" id="WP_043845134.1">
    <property type="nucleotide sequence ID" value="NZ_AQQW01000008.1"/>
</dbReference>
<dbReference type="STRING" id="1379903.ATO8_13627"/>
<reference evidence="1 2" key="1">
    <citation type="journal article" date="2014" name="Antonie Van Leeuwenhoek">
        <title>Roseivivax atlanticus sp. nov., isolated from surface seawater of the Atlantic Ocean.</title>
        <authorList>
            <person name="Li G."/>
            <person name="Lai Q."/>
            <person name="Liu X."/>
            <person name="Sun F."/>
            <person name="Shao Z."/>
        </authorList>
    </citation>
    <scope>NUCLEOTIDE SEQUENCE [LARGE SCALE GENOMIC DNA]</scope>
    <source>
        <strain evidence="1 2">22II-s10s</strain>
    </source>
</reference>
<dbReference type="Proteomes" id="UP000019063">
    <property type="component" value="Unassembled WGS sequence"/>
</dbReference>
<sequence>MLRTIVMGSCVSVQGILEKTLPDGRLVVRVGRSLFTGLPVATAVSAPPA</sequence>
<comment type="caution">
    <text evidence="1">The sequence shown here is derived from an EMBL/GenBank/DDBJ whole genome shotgun (WGS) entry which is preliminary data.</text>
</comment>